<evidence type="ECO:0000256" key="2">
    <source>
        <dbReference type="ARBA" id="ARBA00010790"/>
    </source>
</evidence>
<dbReference type="EMBL" id="UINC01039898">
    <property type="protein sequence ID" value="SVB39027.1"/>
    <property type="molecule type" value="Genomic_DNA"/>
</dbReference>
<proteinExistence type="inferred from homology"/>
<evidence type="ECO:0000256" key="3">
    <source>
        <dbReference type="ARBA" id="ARBA00022630"/>
    </source>
</evidence>
<comment type="similarity">
    <text evidence="2">Belongs to the GMC oxidoreductase family.</text>
</comment>
<dbReference type="InterPro" id="IPR000172">
    <property type="entry name" value="GMC_OxRdtase_N"/>
</dbReference>
<dbReference type="InterPro" id="IPR012132">
    <property type="entry name" value="GMC_OxRdtase"/>
</dbReference>
<evidence type="ECO:0000256" key="4">
    <source>
        <dbReference type="ARBA" id="ARBA00022827"/>
    </source>
</evidence>
<dbReference type="SUPFAM" id="SSF51905">
    <property type="entry name" value="FAD/NAD(P)-binding domain"/>
    <property type="match status" value="1"/>
</dbReference>
<dbReference type="GO" id="GO:0050660">
    <property type="term" value="F:flavin adenine dinucleotide binding"/>
    <property type="evidence" value="ECO:0007669"/>
    <property type="project" value="InterPro"/>
</dbReference>
<feature type="domain" description="Glucose-methanol-choline oxidoreductase N-terminal" evidence="5">
    <location>
        <begin position="258"/>
        <end position="272"/>
    </location>
</feature>
<dbReference type="PANTHER" id="PTHR11552">
    <property type="entry name" value="GLUCOSE-METHANOL-CHOLINE GMC OXIDOREDUCTASE"/>
    <property type="match status" value="1"/>
</dbReference>
<dbReference type="PROSITE" id="PS00624">
    <property type="entry name" value="GMC_OXRED_2"/>
    <property type="match status" value="1"/>
</dbReference>
<sequence length="310" mass="33818">MTMIYDYIIIGAGAAGSPLANRLSEDSNKTVLLLEAGPDLTELSRLPEDVRDGADAIKASRGDSLWEYFAKGNSYQEGQMRLPRGKIMGGSTAVNGMIWIRGTPEDFDGWVEMGNDKWSYKHTLPFFRKIETDQNFGGDFHGTQGPIPVRRFPQQDWMPSIKAFHQACLNYGFSATPDMNLPDSSGVGPRALNQLGGVRMSTALTYLQPIRHRMNLVLRGDVLVRKVLFQGTTAIGVEVESGGEIFEINGREVILSAGAIGSPCILLHSGIGPSESLKNLGIPVVKDLPGVGEHLSDHPSVLVYYKLKEG</sequence>
<reference evidence="6" key="1">
    <citation type="submission" date="2018-05" db="EMBL/GenBank/DDBJ databases">
        <authorList>
            <person name="Lanie J.A."/>
            <person name="Ng W.-L."/>
            <person name="Kazmierczak K.M."/>
            <person name="Andrzejewski T.M."/>
            <person name="Davidsen T.M."/>
            <person name="Wayne K.J."/>
            <person name="Tettelin H."/>
            <person name="Glass J.I."/>
            <person name="Rusch D."/>
            <person name="Podicherti R."/>
            <person name="Tsui H.-C.T."/>
            <person name="Winkler M.E."/>
        </authorList>
    </citation>
    <scope>NUCLEOTIDE SEQUENCE</scope>
</reference>
<evidence type="ECO:0000256" key="1">
    <source>
        <dbReference type="ARBA" id="ARBA00001974"/>
    </source>
</evidence>
<dbReference type="AlphaFoldDB" id="A0A382DN38"/>
<feature type="non-terminal residue" evidence="6">
    <location>
        <position position="310"/>
    </location>
</feature>
<dbReference type="Gene3D" id="3.30.410.40">
    <property type="match status" value="1"/>
</dbReference>
<protein>
    <recommendedName>
        <fullName evidence="5">Glucose-methanol-choline oxidoreductase N-terminal domain-containing protein</fullName>
    </recommendedName>
</protein>
<dbReference type="GO" id="GO:0016614">
    <property type="term" value="F:oxidoreductase activity, acting on CH-OH group of donors"/>
    <property type="evidence" value="ECO:0007669"/>
    <property type="project" value="InterPro"/>
</dbReference>
<comment type="cofactor">
    <cofactor evidence="1">
        <name>FAD</name>
        <dbReference type="ChEBI" id="CHEBI:57692"/>
    </cofactor>
</comment>
<dbReference type="PANTHER" id="PTHR11552:SF147">
    <property type="entry name" value="CHOLINE DEHYDROGENASE, MITOCHONDRIAL"/>
    <property type="match status" value="1"/>
</dbReference>
<dbReference type="Gene3D" id="3.50.50.60">
    <property type="entry name" value="FAD/NAD(P)-binding domain"/>
    <property type="match status" value="1"/>
</dbReference>
<evidence type="ECO:0000313" key="6">
    <source>
        <dbReference type="EMBL" id="SVB39027.1"/>
    </source>
</evidence>
<name>A0A382DN38_9ZZZZ</name>
<organism evidence="6">
    <name type="scientific">marine metagenome</name>
    <dbReference type="NCBI Taxonomy" id="408172"/>
    <lineage>
        <taxon>unclassified sequences</taxon>
        <taxon>metagenomes</taxon>
        <taxon>ecological metagenomes</taxon>
    </lineage>
</organism>
<accession>A0A382DN38</accession>
<keyword evidence="4" id="KW-0274">FAD</keyword>
<keyword evidence="3" id="KW-0285">Flavoprotein</keyword>
<evidence type="ECO:0000259" key="5">
    <source>
        <dbReference type="PROSITE" id="PS00624"/>
    </source>
</evidence>
<dbReference type="Pfam" id="PF00732">
    <property type="entry name" value="GMC_oxred_N"/>
    <property type="match status" value="1"/>
</dbReference>
<dbReference type="InterPro" id="IPR036188">
    <property type="entry name" value="FAD/NAD-bd_sf"/>
</dbReference>
<gene>
    <name evidence="6" type="ORF">METZ01_LOCUS191881</name>
</gene>